<dbReference type="InterPro" id="IPR017911">
    <property type="entry name" value="MacB-like_ATP-bd"/>
</dbReference>
<organism evidence="6 7">
    <name type="scientific">Pediococcus argentinicus</name>
    <dbReference type="NCBI Taxonomy" id="480391"/>
    <lineage>
        <taxon>Bacteria</taxon>
        <taxon>Bacillati</taxon>
        <taxon>Bacillota</taxon>
        <taxon>Bacilli</taxon>
        <taxon>Lactobacillales</taxon>
        <taxon>Lactobacillaceae</taxon>
        <taxon>Pediococcus</taxon>
    </lineage>
</organism>
<comment type="caution">
    <text evidence="6">The sequence shown here is derived from an EMBL/GenBank/DDBJ whole genome shotgun (WGS) entry which is preliminary data.</text>
</comment>
<evidence type="ECO:0000313" key="7">
    <source>
        <dbReference type="Proteomes" id="UP000051249"/>
    </source>
</evidence>
<sequence>MSEQPIISVSGLRKTYGGRSEKQYEALKGIDFDVQPGEFVGIMGASGSGKTTLLNMLATLDQPTSGTVKINGSDVTKLHGNKIADFRANEIGFIFQDFNLLETLTAFENIALPLSLQGVRKNQIKTTVYQIAAVLSISNLLDKYPTELSGGQKQRVAAARGIVHNPSLLLGDEPTGALDSKSARELLELLTQINQERDISVLLVTHDPFSASFCNRILFIKDGVIGQEIKRNDRSRNEFYQEILEQLGTFEQ</sequence>
<evidence type="ECO:0000313" key="6">
    <source>
        <dbReference type="EMBL" id="KRO26071.1"/>
    </source>
</evidence>
<dbReference type="GO" id="GO:0016887">
    <property type="term" value="F:ATP hydrolysis activity"/>
    <property type="evidence" value="ECO:0007669"/>
    <property type="project" value="InterPro"/>
</dbReference>
<dbReference type="AlphaFoldDB" id="A0A0R2NJZ7"/>
<dbReference type="InterPro" id="IPR027417">
    <property type="entry name" value="P-loop_NTPase"/>
</dbReference>
<dbReference type="InterPro" id="IPR015854">
    <property type="entry name" value="ABC_transpr_LolD-like"/>
</dbReference>
<name>A0A0R2NJZ7_9LACO</name>
<reference evidence="6 7" key="1">
    <citation type="journal article" date="2015" name="Genome Announc.">
        <title>Expanding the biotechnology potential of lactobacilli through comparative genomics of 213 strains and associated genera.</title>
        <authorList>
            <person name="Sun Z."/>
            <person name="Harris H.M."/>
            <person name="McCann A."/>
            <person name="Guo C."/>
            <person name="Argimon S."/>
            <person name="Zhang W."/>
            <person name="Yang X."/>
            <person name="Jeffery I.B."/>
            <person name="Cooney J.C."/>
            <person name="Kagawa T.F."/>
            <person name="Liu W."/>
            <person name="Song Y."/>
            <person name="Salvetti E."/>
            <person name="Wrobel A."/>
            <person name="Rasinkangas P."/>
            <person name="Parkhill J."/>
            <person name="Rea M.C."/>
            <person name="O'Sullivan O."/>
            <person name="Ritari J."/>
            <person name="Douillard F.P."/>
            <person name="Paul Ross R."/>
            <person name="Yang R."/>
            <person name="Briner A.E."/>
            <person name="Felis G.E."/>
            <person name="de Vos W.M."/>
            <person name="Barrangou R."/>
            <person name="Klaenhammer T.R."/>
            <person name="Caufield P.W."/>
            <person name="Cui Y."/>
            <person name="Zhang H."/>
            <person name="O'Toole P.W."/>
        </authorList>
    </citation>
    <scope>NUCLEOTIDE SEQUENCE [LARGE SCALE GENOMIC DNA]</scope>
    <source>
        <strain evidence="6 7">DSM 23026</strain>
    </source>
</reference>
<dbReference type="PANTHER" id="PTHR24220">
    <property type="entry name" value="IMPORT ATP-BINDING PROTEIN"/>
    <property type="match status" value="1"/>
</dbReference>
<dbReference type="EMBL" id="JQCQ01000003">
    <property type="protein sequence ID" value="KRO26071.1"/>
    <property type="molecule type" value="Genomic_DNA"/>
</dbReference>
<dbReference type="GO" id="GO:0098796">
    <property type="term" value="C:membrane protein complex"/>
    <property type="evidence" value="ECO:0007669"/>
    <property type="project" value="UniProtKB-ARBA"/>
</dbReference>
<evidence type="ECO:0000256" key="4">
    <source>
        <dbReference type="ARBA" id="ARBA00022970"/>
    </source>
</evidence>
<protein>
    <submittedName>
        <fullName evidence="6">Peptide ABC transporter ATPase</fullName>
    </submittedName>
</protein>
<dbReference type="CDD" id="cd03255">
    <property type="entry name" value="ABC_MJ0796_LolCDE_FtsE"/>
    <property type="match status" value="1"/>
</dbReference>
<dbReference type="GO" id="GO:0005886">
    <property type="term" value="C:plasma membrane"/>
    <property type="evidence" value="ECO:0007669"/>
    <property type="project" value="TreeGrafter"/>
</dbReference>
<dbReference type="InterPro" id="IPR003593">
    <property type="entry name" value="AAA+_ATPase"/>
</dbReference>
<dbReference type="RefSeq" id="WP_057797980.1">
    <property type="nucleotide sequence ID" value="NZ_BJZZ01000003.1"/>
</dbReference>
<dbReference type="PANTHER" id="PTHR24220:SF674">
    <property type="entry name" value="BACITRACIN EXPORT ATP-BINDING PROTEIN BCEA"/>
    <property type="match status" value="1"/>
</dbReference>
<dbReference type="Gene3D" id="3.40.50.300">
    <property type="entry name" value="P-loop containing nucleotide triphosphate hydrolases"/>
    <property type="match status" value="1"/>
</dbReference>
<accession>A0A0R2NJZ7</accession>
<gene>
    <name evidence="6" type="ORF">IV88_GL000986</name>
</gene>
<evidence type="ECO:0000256" key="1">
    <source>
        <dbReference type="ARBA" id="ARBA00022448"/>
    </source>
</evidence>
<feature type="domain" description="ABC transporter" evidence="5">
    <location>
        <begin position="7"/>
        <end position="247"/>
    </location>
</feature>
<keyword evidence="1" id="KW-0813">Transport</keyword>
<dbReference type="GO" id="GO:0022857">
    <property type="term" value="F:transmembrane transporter activity"/>
    <property type="evidence" value="ECO:0007669"/>
    <property type="project" value="UniProtKB-ARBA"/>
</dbReference>
<keyword evidence="2" id="KW-0547">Nucleotide-binding</keyword>
<proteinExistence type="predicted"/>
<keyword evidence="4" id="KW-0029">Amino-acid transport</keyword>
<dbReference type="PROSITE" id="PS50893">
    <property type="entry name" value="ABC_TRANSPORTER_2"/>
    <property type="match status" value="1"/>
</dbReference>
<dbReference type="GO" id="GO:0005524">
    <property type="term" value="F:ATP binding"/>
    <property type="evidence" value="ECO:0007669"/>
    <property type="project" value="UniProtKB-KW"/>
</dbReference>
<dbReference type="OrthoDB" id="9791546at2"/>
<dbReference type="Proteomes" id="UP000051249">
    <property type="component" value="Unassembled WGS sequence"/>
</dbReference>
<keyword evidence="7" id="KW-1185">Reference proteome</keyword>
<dbReference type="FunFam" id="3.40.50.300:FF:000032">
    <property type="entry name" value="Export ABC transporter ATP-binding protein"/>
    <property type="match status" value="1"/>
</dbReference>
<dbReference type="InterPro" id="IPR003439">
    <property type="entry name" value="ABC_transporter-like_ATP-bd"/>
</dbReference>
<evidence type="ECO:0000256" key="2">
    <source>
        <dbReference type="ARBA" id="ARBA00022741"/>
    </source>
</evidence>
<evidence type="ECO:0000256" key="3">
    <source>
        <dbReference type="ARBA" id="ARBA00022840"/>
    </source>
</evidence>
<dbReference type="SUPFAM" id="SSF52540">
    <property type="entry name" value="P-loop containing nucleoside triphosphate hydrolases"/>
    <property type="match status" value="1"/>
</dbReference>
<dbReference type="Pfam" id="PF00005">
    <property type="entry name" value="ABC_tran"/>
    <property type="match status" value="1"/>
</dbReference>
<dbReference type="SMART" id="SM00382">
    <property type="entry name" value="AAA"/>
    <property type="match status" value="1"/>
</dbReference>
<dbReference type="PATRIC" id="fig|480391.4.peg.1001"/>
<dbReference type="GO" id="GO:0006865">
    <property type="term" value="P:amino acid transport"/>
    <property type="evidence" value="ECO:0007669"/>
    <property type="project" value="UniProtKB-KW"/>
</dbReference>
<keyword evidence="3" id="KW-0067">ATP-binding</keyword>
<evidence type="ECO:0000259" key="5">
    <source>
        <dbReference type="PROSITE" id="PS50893"/>
    </source>
</evidence>